<evidence type="ECO:0000313" key="2">
    <source>
        <dbReference type="Proteomes" id="UP000238479"/>
    </source>
</evidence>
<name>A0A2P6Q115_ROSCH</name>
<protein>
    <recommendedName>
        <fullName evidence="3">GRAM domain-containing protein</fullName>
    </recommendedName>
</protein>
<evidence type="ECO:0000313" key="1">
    <source>
        <dbReference type="EMBL" id="PRQ27882.1"/>
    </source>
</evidence>
<dbReference type="Proteomes" id="UP000238479">
    <property type="component" value="Chromosome 6"/>
</dbReference>
<dbReference type="Gramene" id="PRQ27882">
    <property type="protein sequence ID" value="PRQ27882"/>
    <property type="gene ID" value="RchiOBHm_Chr6g0310061"/>
</dbReference>
<comment type="caution">
    <text evidence="1">The sequence shown here is derived from an EMBL/GenBank/DDBJ whole genome shotgun (WGS) entry which is preliminary data.</text>
</comment>
<dbReference type="AlphaFoldDB" id="A0A2P6Q115"/>
<sequence length="70" mass="7866">MIPMMNVGTMNPVVITEIPTLEKYLQIVTTDGHDFWFMGFVNFEKASHHVLDSVSNFRAVGTNEVQPVLA</sequence>
<dbReference type="EMBL" id="PDCK01000044">
    <property type="protein sequence ID" value="PRQ27882.1"/>
    <property type="molecule type" value="Genomic_DNA"/>
</dbReference>
<dbReference type="InterPro" id="IPR037848">
    <property type="entry name" value="GEM-like"/>
</dbReference>
<accession>A0A2P6Q115</accession>
<organism evidence="1 2">
    <name type="scientific">Rosa chinensis</name>
    <name type="common">China rose</name>
    <dbReference type="NCBI Taxonomy" id="74649"/>
    <lineage>
        <taxon>Eukaryota</taxon>
        <taxon>Viridiplantae</taxon>
        <taxon>Streptophyta</taxon>
        <taxon>Embryophyta</taxon>
        <taxon>Tracheophyta</taxon>
        <taxon>Spermatophyta</taxon>
        <taxon>Magnoliopsida</taxon>
        <taxon>eudicotyledons</taxon>
        <taxon>Gunneridae</taxon>
        <taxon>Pentapetalae</taxon>
        <taxon>rosids</taxon>
        <taxon>fabids</taxon>
        <taxon>Rosales</taxon>
        <taxon>Rosaceae</taxon>
        <taxon>Rosoideae</taxon>
        <taxon>Rosoideae incertae sedis</taxon>
        <taxon>Rosa</taxon>
    </lineage>
</organism>
<dbReference type="PANTHER" id="PTHR31969">
    <property type="entry name" value="GEM-LIKE PROTEIN 2"/>
    <property type="match status" value="1"/>
</dbReference>
<evidence type="ECO:0008006" key="3">
    <source>
        <dbReference type="Google" id="ProtNLM"/>
    </source>
</evidence>
<reference evidence="1 2" key="1">
    <citation type="journal article" date="2018" name="Nat. Genet.">
        <title>The Rosa genome provides new insights in the design of modern roses.</title>
        <authorList>
            <person name="Bendahmane M."/>
        </authorList>
    </citation>
    <scope>NUCLEOTIDE SEQUENCE [LARGE SCALE GENOMIC DNA]</scope>
    <source>
        <strain evidence="2">cv. Old Blush</strain>
    </source>
</reference>
<gene>
    <name evidence="1" type="ORF">RchiOBHm_Chr6g0310061</name>
</gene>
<keyword evidence="2" id="KW-1185">Reference proteome</keyword>
<dbReference type="STRING" id="74649.A0A2P6Q115"/>
<proteinExistence type="predicted"/>